<dbReference type="Proteomes" id="UP000886520">
    <property type="component" value="Chromosome 5"/>
</dbReference>
<evidence type="ECO:0000256" key="1">
    <source>
        <dbReference type="ARBA" id="ARBA00004123"/>
    </source>
</evidence>
<gene>
    <name evidence="6" type="ORF">GOP47_0005039</name>
</gene>
<dbReference type="GO" id="GO:0005634">
    <property type="term" value="C:nucleus"/>
    <property type="evidence" value="ECO:0007669"/>
    <property type="project" value="UniProtKB-SubCell"/>
</dbReference>
<dbReference type="OrthoDB" id="7344096at2759"/>
<evidence type="ECO:0000313" key="6">
    <source>
        <dbReference type="EMBL" id="KAI5079560.1"/>
    </source>
</evidence>
<dbReference type="PANTHER" id="PTHR31250:SF27">
    <property type="entry name" value="IQ DOMAIN-CONTAINING PROTEIN IQM5"/>
    <property type="match status" value="1"/>
</dbReference>
<reference evidence="6 7" key="1">
    <citation type="submission" date="2021-01" db="EMBL/GenBank/DDBJ databases">
        <title>Adiantum capillus-veneris genome.</title>
        <authorList>
            <person name="Fang Y."/>
            <person name="Liao Q."/>
        </authorList>
    </citation>
    <scope>NUCLEOTIDE SEQUENCE [LARGE SCALE GENOMIC DNA]</scope>
    <source>
        <strain evidence="6">H3</strain>
        <tissue evidence="6">Leaf</tissue>
    </source>
</reference>
<name>A0A9D4V4E1_ADICA</name>
<evidence type="ECO:0000256" key="2">
    <source>
        <dbReference type="ARBA" id="ARBA00004496"/>
    </source>
</evidence>
<dbReference type="InterPro" id="IPR044159">
    <property type="entry name" value="IQM"/>
</dbReference>
<evidence type="ECO:0000313" key="7">
    <source>
        <dbReference type="Proteomes" id="UP000886520"/>
    </source>
</evidence>
<evidence type="ECO:0000256" key="4">
    <source>
        <dbReference type="ARBA" id="ARBA00023242"/>
    </source>
</evidence>
<keyword evidence="7" id="KW-1185">Reference proteome</keyword>
<comment type="subcellular location">
    <subcellularLocation>
        <location evidence="2">Cytoplasm</location>
    </subcellularLocation>
    <subcellularLocation>
        <location evidence="1">Nucleus</location>
    </subcellularLocation>
</comment>
<organism evidence="6 7">
    <name type="scientific">Adiantum capillus-veneris</name>
    <name type="common">Maidenhair fern</name>
    <dbReference type="NCBI Taxonomy" id="13818"/>
    <lineage>
        <taxon>Eukaryota</taxon>
        <taxon>Viridiplantae</taxon>
        <taxon>Streptophyta</taxon>
        <taxon>Embryophyta</taxon>
        <taxon>Tracheophyta</taxon>
        <taxon>Polypodiopsida</taxon>
        <taxon>Polypodiidae</taxon>
        <taxon>Polypodiales</taxon>
        <taxon>Pteridineae</taxon>
        <taxon>Pteridaceae</taxon>
        <taxon>Vittarioideae</taxon>
        <taxon>Adiantum</taxon>
    </lineage>
</organism>
<feature type="region of interest" description="Disordered" evidence="5">
    <location>
        <begin position="1"/>
        <end position="50"/>
    </location>
</feature>
<keyword evidence="4" id="KW-0539">Nucleus</keyword>
<protein>
    <submittedName>
        <fullName evidence="6">Uncharacterized protein</fullName>
    </submittedName>
</protein>
<proteinExistence type="predicted"/>
<dbReference type="EMBL" id="JABFUD020000005">
    <property type="protein sequence ID" value="KAI5079560.1"/>
    <property type="molecule type" value="Genomic_DNA"/>
</dbReference>
<comment type="caution">
    <text evidence="6">The sequence shown here is derived from an EMBL/GenBank/DDBJ whole genome shotgun (WGS) entry which is preliminary data.</text>
</comment>
<sequence>MVPHDQDVPPSSDCAVMKPGLLPSESPAAQPPEPAIAAGPATDCNEQASSGGLVEGEAAVNIQKVYRSYRTRRQLADCAVMNKNYAWWNVLEGVLLQQRSEAFYAYRNQDTAASRWTRLRKKAAKVGKGLSKDENARKLAIQHWLEAIDPRHRYGHNLHFYYTLWENSSTKEPFFYWLDVGEGQDVNLPACKRSKLQKQQIKYLGPKERKEYEVIVEGGKLRYKKSRELLHTPKGDKWIFVMSASGQLYVAQKQKGTFQHSSFLAGGAAKAAGRLLVNHGTLELMEAHSGHYRPTQENFSCLVKVLEELGTDFSVAKVQSVSDDMLQKYPSGRVSETSGSVKTEEVVLEGVGVSESNYTLEELGGVEEDDETTRERREGNASEAVQCDRGQAFGFQVHVLERRVEPEIDNTHTVPNGATRQVSIGDLTNEEADIASLVLVPPESTDGTLNWTSEAGPRIASLQGCPL</sequence>
<evidence type="ECO:0000256" key="5">
    <source>
        <dbReference type="SAM" id="MobiDB-lite"/>
    </source>
</evidence>
<accession>A0A9D4V4E1</accession>
<dbReference type="GO" id="GO:0005737">
    <property type="term" value="C:cytoplasm"/>
    <property type="evidence" value="ECO:0007669"/>
    <property type="project" value="UniProtKB-SubCell"/>
</dbReference>
<evidence type="ECO:0000256" key="3">
    <source>
        <dbReference type="ARBA" id="ARBA00022490"/>
    </source>
</evidence>
<dbReference type="AlphaFoldDB" id="A0A9D4V4E1"/>
<dbReference type="PROSITE" id="PS50096">
    <property type="entry name" value="IQ"/>
    <property type="match status" value="1"/>
</dbReference>
<keyword evidence="3" id="KW-0963">Cytoplasm</keyword>
<dbReference type="PANTHER" id="PTHR31250">
    <property type="entry name" value="IQ DOMAIN-CONTAINING PROTEIN IQM3"/>
    <property type="match status" value="1"/>
</dbReference>